<gene>
    <name evidence="1" type="ORF">S01H4_53817</name>
</gene>
<dbReference type="EMBL" id="BART01030905">
    <property type="protein sequence ID" value="GAH08556.1"/>
    <property type="molecule type" value="Genomic_DNA"/>
</dbReference>
<protein>
    <submittedName>
        <fullName evidence="1">Uncharacterized protein</fullName>
    </submittedName>
</protein>
<organism evidence="1">
    <name type="scientific">marine sediment metagenome</name>
    <dbReference type="NCBI Taxonomy" id="412755"/>
    <lineage>
        <taxon>unclassified sequences</taxon>
        <taxon>metagenomes</taxon>
        <taxon>ecological metagenomes</taxon>
    </lineage>
</organism>
<feature type="non-terminal residue" evidence="1">
    <location>
        <position position="1"/>
    </location>
</feature>
<evidence type="ECO:0000313" key="1">
    <source>
        <dbReference type="EMBL" id="GAH08556.1"/>
    </source>
</evidence>
<reference evidence="1" key="1">
    <citation type="journal article" date="2014" name="Front. Microbiol.">
        <title>High frequency of phylogenetically diverse reductive dehalogenase-homologous genes in deep subseafloor sedimentary metagenomes.</title>
        <authorList>
            <person name="Kawai M."/>
            <person name="Futagami T."/>
            <person name="Toyoda A."/>
            <person name="Takaki Y."/>
            <person name="Nishi S."/>
            <person name="Hori S."/>
            <person name="Arai W."/>
            <person name="Tsubouchi T."/>
            <person name="Morono Y."/>
            <person name="Uchiyama I."/>
            <person name="Ito T."/>
            <person name="Fujiyama A."/>
            <person name="Inagaki F."/>
            <person name="Takami H."/>
        </authorList>
    </citation>
    <scope>NUCLEOTIDE SEQUENCE</scope>
    <source>
        <strain evidence="1">Expedition CK06-06</strain>
    </source>
</reference>
<dbReference type="AlphaFoldDB" id="X1CJM2"/>
<sequence>DDRSQLTAPCIIAEWTDGDACEGCEHVECPFRREGEE</sequence>
<proteinExistence type="predicted"/>
<accession>X1CJM2</accession>
<name>X1CJM2_9ZZZZ</name>
<comment type="caution">
    <text evidence="1">The sequence shown here is derived from an EMBL/GenBank/DDBJ whole genome shotgun (WGS) entry which is preliminary data.</text>
</comment>